<dbReference type="InParanoid" id="B7QKJ7"/>
<keyword evidence="3" id="KW-1185">Reference proteome</keyword>
<dbReference type="VEuPathDB" id="VectorBase:ISCI015085"/>
<dbReference type="PaxDb" id="6945-B7QKJ7"/>
<dbReference type="EMBL" id="DS960170">
    <property type="protein sequence ID" value="EEC19369.1"/>
    <property type="molecule type" value="Genomic_DNA"/>
</dbReference>
<dbReference type="HOGENOM" id="CLU_2485864_0_0_1"/>
<evidence type="ECO:0000313" key="3">
    <source>
        <dbReference type="Proteomes" id="UP000001555"/>
    </source>
</evidence>
<dbReference type="EnsemblMetazoa" id="ISCW015085-RA">
    <property type="protein sequence ID" value="ISCW015085-PA"/>
    <property type="gene ID" value="ISCW015085"/>
</dbReference>
<evidence type="ECO:0000313" key="1">
    <source>
        <dbReference type="EMBL" id="EEC19369.1"/>
    </source>
</evidence>
<name>B7QKJ7_IXOSC</name>
<evidence type="ECO:0000313" key="2">
    <source>
        <dbReference type="EnsemblMetazoa" id="ISCW015085-PA"/>
    </source>
</evidence>
<dbReference type="Proteomes" id="UP000001555">
    <property type="component" value="Unassembled WGS sequence"/>
</dbReference>
<dbReference type="AlphaFoldDB" id="B7QKJ7"/>
<organism>
    <name type="scientific">Ixodes scapularis</name>
    <name type="common">Black-legged tick</name>
    <name type="synonym">Deer tick</name>
    <dbReference type="NCBI Taxonomy" id="6945"/>
    <lineage>
        <taxon>Eukaryota</taxon>
        <taxon>Metazoa</taxon>
        <taxon>Ecdysozoa</taxon>
        <taxon>Arthropoda</taxon>
        <taxon>Chelicerata</taxon>
        <taxon>Arachnida</taxon>
        <taxon>Acari</taxon>
        <taxon>Parasitiformes</taxon>
        <taxon>Ixodida</taxon>
        <taxon>Ixodoidea</taxon>
        <taxon>Ixodidae</taxon>
        <taxon>Ixodinae</taxon>
        <taxon>Ixodes</taxon>
    </lineage>
</organism>
<dbReference type="EMBL" id="ABJB010303772">
    <property type="status" value="NOT_ANNOTATED_CDS"/>
    <property type="molecule type" value="Genomic_DNA"/>
</dbReference>
<accession>B7QKJ7</accession>
<reference evidence="1 3" key="1">
    <citation type="submission" date="2008-03" db="EMBL/GenBank/DDBJ databases">
        <title>Annotation of Ixodes scapularis.</title>
        <authorList>
            <consortium name="Ixodes scapularis Genome Project Consortium"/>
            <person name="Caler E."/>
            <person name="Hannick L.I."/>
            <person name="Bidwell S."/>
            <person name="Joardar V."/>
            <person name="Thiagarajan M."/>
            <person name="Amedeo P."/>
            <person name="Galinsky K.J."/>
            <person name="Schobel S."/>
            <person name="Inman J."/>
            <person name="Hostetler J."/>
            <person name="Miller J."/>
            <person name="Hammond M."/>
            <person name="Megy K."/>
            <person name="Lawson D."/>
            <person name="Kodira C."/>
            <person name="Sutton G."/>
            <person name="Meyer J."/>
            <person name="Hill C.A."/>
            <person name="Birren B."/>
            <person name="Nene V."/>
            <person name="Collins F."/>
            <person name="Alarcon-Chaidez F."/>
            <person name="Wikel S."/>
            <person name="Strausberg R."/>
        </authorList>
    </citation>
    <scope>NUCLEOTIDE SEQUENCE [LARGE SCALE GENOMIC DNA]</scope>
    <source>
        <strain evidence="3">Wikel</strain>
        <strain evidence="1">Wikel colony</strain>
    </source>
</reference>
<protein>
    <submittedName>
        <fullName evidence="1 2">Uncharacterized protein</fullName>
    </submittedName>
</protein>
<dbReference type="VEuPathDB" id="VectorBase:ISCW015085"/>
<dbReference type="VEuPathDB" id="VectorBase:ISCP_023467"/>
<proteinExistence type="predicted"/>
<sequence length="87" mass="9664">MGLGFLHHQKKDKYSGVELRRLVQGERTGSLTVTTVTLNFRGVWSPESARDLQSLGLTGNDLKLLSVRCLQGGMRCFWAHRSMTTAG</sequence>
<gene>
    <name evidence="1" type="ORF">IscW_ISCW015085</name>
</gene>
<dbReference type="OrthoDB" id="6503643at2759"/>
<reference evidence="2" key="2">
    <citation type="submission" date="2020-05" db="UniProtKB">
        <authorList>
            <consortium name="EnsemblMetazoa"/>
        </authorList>
    </citation>
    <scope>IDENTIFICATION</scope>
    <source>
        <strain evidence="2">wikel</strain>
    </source>
</reference>